<keyword evidence="10" id="KW-0949">S-adenosyl-L-methionine</keyword>
<evidence type="ECO:0000256" key="12">
    <source>
        <dbReference type="ARBA" id="ARBA00023002"/>
    </source>
</evidence>
<comment type="similarity">
    <text evidence="4">Belongs to the anaerobic coproporphyrinogen-III oxidase family.</text>
</comment>
<keyword evidence="8" id="KW-0004">4Fe-4S</keyword>
<dbReference type="PANTHER" id="PTHR13932">
    <property type="entry name" value="COPROPORPHYRINIGEN III OXIDASE"/>
    <property type="match status" value="1"/>
</dbReference>
<dbReference type="InterPro" id="IPR034505">
    <property type="entry name" value="Coproporphyrinogen-III_oxidase"/>
</dbReference>
<comment type="cofactor">
    <cofactor evidence="1">
        <name>[4Fe-4S] cluster</name>
        <dbReference type="ChEBI" id="CHEBI:49883"/>
    </cofactor>
</comment>
<dbReference type="GO" id="GO:0005737">
    <property type="term" value="C:cytoplasm"/>
    <property type="evidence" value="ECO:0007669"/>
    <property type="project" value="UniProtKB-SubCell"/>
</dbReference>
<dbReference type="InterPro" id="IPR023404">
    <property type="entry name" value="rSAM_horseshoe"/>
</dbReference>
<evidence type="ECO:0000256" key="17">
    <source>
        <dbReference type="ARBA" id="ARBA00048321"/>
    </source>
</evidence>
<dbReference type="SMART" id="SM00729">
    <property type="entry name" value="Elp3"/>
    <property type="match status" value="1"/>
</dbReference>
<evidence type="ECO:0000256" key="11">
    <source>
        <dbReference type="ARBA" id="ARBA00022723"/>
    </source>
</evidence>
<dbReference type="Gene3D" id="3.80.30.20">
    <property type="entry name" value="tm_1862 like domain"/>
    <property type="match status" value="1"/>
</dbReference>
<name>A0A0J7K4P6_LASNI</name>
<evidence type="ECO:0000256" key="14">
    <source>
        <dbReference type="ARBA" id="ARBA00023014"/>
    </source>
</evidence>
<dbReference type="PANTHER" id="PTHR13932:SF6">
    <property type="entry name" value="OXYGEN-INDEPENDENT COPROPORPHYRINOGEN III OXIDASE"/>
    <property type="match status" value="1"/>
</dbReference>
<reference evidence="19 20" key="1">
    <citation type="submission" date="2015-04" db="EMBL/GenBank/DDBJ databases">
        <title>Lasius niger genome sequencing.</title>
        <authorList>
            <person name="Konorov E.A."/>
            <person name="Nikitin M.A."/>
            <person name="Kirill M.V."/>
            <person name="Chang P."/>
        </authorList>
    </citation>
    <scope>NUCLEOTIDE SEQUENCE [LARGE SCALE GENOMIC DNA]</scope>
    <source>
        <tissue evidence="19">Whole</tissue>
    </source>
</reference>
<dbReference type="OrthoDB" id="8193924at2759"/>
<keyword evidence="9" id="KW-0963">Cytoplasm</keyword>
<dbReference type="GO" id="GO:0046872">
    <property type="term" value="F:metal ion binding"/>
    <property type="evidence" value="ECO:0007669"/>
    <property type="project" value="UniProtKB-KW"/>
</dbReference>
<dbReference type="EMBL" id="LBMM01014525">
    <property type="protein sequence ID" value="KMQ85151.1"/>
    <property type="molecule type" value="Genomic_DNA"/>
</dbReference>
<dbReference type="GO" id="GO:0051539">
    <property type="term" value="F:4 iron, 4 sulfur cluster binding"/>
    <property type="evidence" value="ECO:0007669"/>
    <property type="project" value="UniProtKB-KW"/>
</dbReference>
<organism evidence="19 20">
    <name type="scientific">Lasius niger</name>
    <name type="common">Black garden ant</name>
    <dbReference type="NCBI Taxonomy" id="67767"/>
    <lineage>
        <taxon>Eukaryota</taxon>
        <taxon>Metazoa</taxon>
        <taxon>Ecdysozoa</taxon>
        <taxon>Arthropoda</taxon>
        <taxon>Hexapoda</taxon>
        <taxon>Insecta</taxon>
        <taxon>Pterygota</taxon>
        <taxon>Neoptera</taxon>
        <taxon>Endopterygota</taxon>
        <taxon>Hymenoptera</taxon>
        <taxon>Apocrita</taxon>
        <taxon>Aculeata</taxon>
        <taxon>Formicoidea</taxon>
        <taxon>Formicidae</taxon>
        <taxon>Formicinae</taxon>
        <taxon>Lasius</taxon>
        <taxon>Lasius</taxon>
    </lineage>
</organism>
<dbReference type="Pfam" id="PF06969">
    <property type="entry name" value="HemN_C"/>
    <property type="match status" value="1"/>
</dbReference>
<comment type="caution">
    <text evidence="19">The sequence shown here is derived from an EMBL/GenBank/DDBJ whole genome shotgun (WGS) entry which is preliminary data.</text>
</comment>
<dbReference type="InterPro" id="IPR001173">
    <property type="entry name" value="Glyco_trans_2-like"/>
</dbReference>
<evidence type="ECO:0000313" key="20">
    <source>
        <dbReference type="Proteomes" id="UP000036403"/>
    </source>
</evidence>
<dbReference type="SUPFAM" id="SSF53448">
    <property type="entry name" value="Nucleotide-diphospho-sugar transferases"/>
    <property type="match status" value="1"/>
</dbReference>
<feature type="non-terminal residue" evidence="19">
    <location>
        <position position="608"/>
    </location>
</feature>
<dbReference type="Gene3D" id="3.90.550.10">
    <property type="entry name" value="Spore Coat Polysaccharide Biosynthesis Protein SpsA, Chain A"/>
    <property type="match status" value="1"/>
</dbReference>
<dbReference type="GO" id="GO:0004109">
    <property type="term" value="F:coproporphyrinogen oxidase activity"/>
    <property type="evidence" value="ECO:0007669"/>
    <property type="project" value="InterPro"/>
</dbReference>
<dbReference type="SFLD" id="SFLDG01065">
    <property type="entry name" value="anaerobic_coproporphyrinogen-I"/>
    <property type="match status" value="1"/>
</dbReference>
<dbReference type="STRING" id="67767.A0A0J7K4P6"/>
<evidence type="ECO:0000256" key="2">
    <source>
        <dbReference type="ARBA" id="ARBA00004496"/>
    </source>
</evidence>
<dbReference type="Pfam" id="PF00535">
    <property type="entry name" value="Glycos_transf_2"/>
    <property type="match status" value="1"/>
</dbReference>
<feature type="domain" description="Radical SAM core" evidence="18">
    <location>
        <begin position="50"/>
        <end position="282"/>
    </location>
</feature>
<dbReference type="GO" id="GO:0051989">
    <property type="term" value="F:coproporphyrinogen dehydrogenase activity"/>
    <property type="evidence" value="ECO:0007669"/>
    <property type="project" value="UniProtKB-EC"/>
</dbReference>
<evidence type="ECO:0000259" key="18">
    <source>
        <dbReference type="PROSITE" id="PS51918"/>
    </source>
</evidence>
<comment type="subcellular location">
    <subcellularLocation>
        <location evidence="2">Cytoplasm</location>
    </subcellularLocation>
</comment>
<sequence>MVEHSQDLEEITLLLKRYGGLIPRYTSYPTAAQFVPVSENNKIETWIKDLPKGEPLSLYFHVPFCDELCSFCACNTSVVRHQGTREAYADLLLAELERVAKFAGKDHVVTHLHWGGGTPTTIPKEALASVMAKVAEHFKIDAQAELSIELDPRNIPKGCATYLKEIGFNRVSLGVQDIDPSVQQACGRIQSEKQTEDCVQSMRDAGISSINIDLIYGLPRQTTESVIHTAETIAKLKPERLAVFGYAHVPWKQKRQQLIPEDQLPGLLERLKQRQAIDETLRKSGYIAIGLDHYVLPEDTMAKAAAKGKLRRNFQGYTTDNSGVLIGMGASAISEFAQGLSQNAPSASAYKKAMEKDGLPAYRDVARQGEDLLRARIIERLMCDLAVNLDDFDREKSFEEERKQLAPMIADGLVRVDGKHIHVLEKGRPFIRNVAGVFDQYLKALISIVVPAYNEAQNVAKVFDSLCRAWEGREGEWEMILVDDNSPDGTSRIAKKIAQDDSRLRVIRRIGRRGLTSAVIEGILSSSSHFVAVMDGDGQHDETILPRMLDALVDGTDLVVGTRYAKGGDAGGLSGKYREWLSKFGTKVAQKVSGKKCSDPMSGFFAVK</sequence>
<dbReference type="SFLD" id="SFLDG01082">
    <property type="entry name" value="B12-binding_domain_containing"/>
    <property type="match status" value="1"/>
</dbReference>
<keyword evidence="15" id="KW-0627">Porphyrin biosynthesis</keyword>
<dbReference type="Gene3D" id="1.10.10.920">
    <property type="match status" value="1"/>
</dbReference>
<dbReference type="InterPro" id="IPR004558">
    <property type="entry name" value="Coprogen_oxidase_HemN"/>
</dbReference>
<evidence type="ECO:0000256" key="9">
    <source>
        <dbReference type="ARBA" id="ARBA00022490"/>
    </source>
</evidence>
<evidence type="ECO:0000256" key="7">
    <source>
        <dbReference type="ARBA" id="ARBA00020156"/>
    </source>
</evidence>
<dbReference type="NCBIfam" id="TIGR00538">
    <property type="entry name" value="hemN"/>
    <property type="match status" value="1"/>
</dbReference>
<dbReference type="InterPro" id="IPR029044">
    <property type="entry name" value="Nucleotide-diphossugar_trans"/>
</dbReference>
<dbReference type="UniPathway" id="UPA00251">
    <property type="reaction ID" value="UER00323"/>
</dbReference>
<protein>
    <recommendedName>
        <fullName evidence="7">Oxygen-independent coproporphyrinogen III oxidase</fullName>
        <ecNumber evidence="6">1.3.98.3</ecNumber>
    </recommendedName>
    <alternativeName>
        <fullName evidence="16">Coproporphyrinogen III dehydrogenase</fullName>
    </alternativeName>
</protein>
<dbReference type="EC" id="1.3.98.3" evidence="6"/>
<evidence type="ECO:0000256" key="13">
    <source>
        <dbReference type="ARBA" id="ARBA00023004"/>
    </source>
</evidence>
<keyword evidence="14" id="KW-0411">Iron-sulfur</keyword>
<dbReference type="PaxDb" id="67767-A0A0J7K4P6"/>
<gene>
    <name evidence="19" type="ORF">RF55_16471</name>
</gene>
<evidence type="ECO:0000256" key="10">
    <source>
        <dbReference type="ARBA" id="ARBA00022691"/>
    </source>
</evidence>
<dbReference type="InterPro" id="IPR058240">
    <property type="entry name" value="rSAM_sf"/>
</dbReference>
<comment type="pathway">
    <text evidence="3">Porphyrin-containing compound metabolism; protoporphyrin-IX biosynthesis; protoporphyrinogen-IX from coproporphyrinogen-III (AdoMet route): step 1/1.</text>
</comment>
<keyword evidence="13" id="KW-0408">Iron</keyword>
<dbReference type="SUPFAM" id="SSF102114">
    <property type="entry name" value="Radical SAM enzymes"/>
    <property type="match status" value="1"/>
</dbReference>
<proteinExistence type="inferred from homology"/>
<evidence type="ECO:0000256" key="4">
    <source>
        <dbReference type="ARBA" id="ARBA00005493"/>
    </source>
</evidence>
<dbReference type="SFLD" id="SFLDS00029">
    <property type="entry name" value="Radical_SAM"/>
    <property type="match status" value="1"/>
</dbReference>
<accession>A0A0J7K4P6</accession>
<evidence type="ECO:0000256" key="16">
    <source>
        <dbReference type="ARBA" id="ARBA00030263"/>
    </source>
</evidence>
<comment type="catalytic activity">
    <reaction evidence="17">
        <text>coproporphyrinogen III + 2 S-adenosyl-L-methionine = protoporphyrinogen IX + 2 5'-deoxyadenosine + 2 L-methionine + 2 CO2</text>
        <dbReference type="Rhea" id="RHEA:15425"/>
        <dbReference type="ChEBI" id="CHEBI:16526"/>
        <dbReference type="ChEBI" id="CHEBI:17319"/>
        <dbReference type="ChEBI" id="CHEBI:57307"/>
        <dbReference type="ChEBI" id="CHEBI:57309"/>
        <dbReference type="ChEBI" id="CHEBI:57844"/>
        <dbReference type="ChEBI" id="CHEBI:59789"/>
        <dbReference type="EC" id="1.3.98.3"/>
    </reaction>
</comment>
<evidence type="ECO:0000256" key="1">
    <source>
        <dbReference type="ARBA" id="ARBA00001966"/>
    </source>
</evidence>
<keyword evidence="11" id="KW-0479">Metal-binding</keyword>
<dbReference type="InterPro" id="IPR006638">
    <property type="entry name" value="Elp3/MiaA/NifB-like_rSAM"/>
</dbReference>
<dbReference type="CDD" id="cd01335">
    <property type="entry name" value="Radical_SAM"/>
    <property type="match status" value="1"/>
</dbReference>
<dbReference type="PROSITE" id="PS51918">
    <property type="entry name" value="RADICAL_SAM"/>
    <property type="match status" value="1"/>
</dbReference>
<evidence type="ECO:0000256" key="6">
    <source>
        <dbReference type="ARBA" id="ARBA00011912"/>
    </source>
</evidence>
<evidence type="ECO:0000256" key="3">
    <source>
        <dbReference type="ARBA" id="ARBA00004785"/>
    </source>
</evidence>
<comment type="subunit">
    <text evidence="5">Monomer.</text>
</comment>
<dbReference type="Pfam" id="PF04055">
    <property type="entry name" value="Radical_SAM"/>
    <property type="match status" value="1"/>
</dbReference>
<dbReference type="GO" id="GO:0006782">
    <property type="term" value="P:protoporphyrinogen IX biosynthetic process"/>
    <property type="evidence" value="ECO:0007669"/>
    <property type="project" value="UniProtKB-UniPathway"/>
</dbReference>
<dbReference type="AlphaFoldDB" id="A0A0J7K4P6"/>
<dbReference type="InterPro" id="IPR007197">
    <property type="entry name" value="rSAM"/>
</dbReference>
<keyword evidence="20" id="KW-1185">Reference proteome</keyword>
<evidence type="ECO:0000256" key="5">
    <source>
        <dbReference type="ARBA" id="ARBA00011245"/>
    </source>
</evidence>
<dbReference type="Proteomes" id="UP000036403">
    <property type="component" value="Unassembled WGS sequence"/>
</dbReference>
<evidence type="ECO:0000256" key="8">
    <source>
        <dbReference type="ARBA" id="ARBA00022485"/>
    </source>
</evidence>
<evidence type="ECO:0000256" key="15">
    <source>
        <dbReference type="ARBA" id="ARBA00023244"/>
    </source>
</evidence>
<keyword evidence="12" id="KW-0560">Oxidoreductase</keyword>
<dbReference type="InterPro" id="IPR010723">
    <property type="entry name" value="HemN_C"/>
</dbReference>
<evidence type="ECO:0000313" key="19">
    <source>
        <dbReference type="EMBL" id="KMQ85151.1"/>
    </source>
</evidence>